<reference evidence="1" key="1">
    <citation type="submission" date="2021-02" db="EMBL/GenBank/DDBJ databases">
        <authorList>
            <person name="Dougan E. K."/>
            <person name="Rhodes N."/>
            <person name="Thang M."/>
            <person name="Chan C."/>
        </authorList>
    </citation>
    <scope>NUCLEOTIDE SEQUENCE</scope>
</reference>
<protein>
    <submittedName>
        <fullName evidence="1">Uncharacterized protein</fullName>
    </submittedName>
</protein>
<dbReference type="Proteomes" id="UP000649617">
    <property type="component" value="Unassembled WGS sequence"/>
</dbReference>
<accession>A0A812JLW7</accession>
<dbReference type="EMBL" id="CAJNIZ010002336">
    <property type="protein sequence ID" value="CAE7209475.1"/>
    <property type="molecule type" value="Genomic_DNA"/>
</dbReference>
<dbReference type="AlphaFoldDB" id="A0A812JLW7"/>
<organism evidence="1 2">
    <name type="scientific">Symbiodinium pilosum</name>
    <name type="common">Dinoflagellate</name>
    <dbReference type="NCBI Taxonomy" id="2952"/>
    <lineage>
        <taxon>Eukaryota</taxon>
        <taxon>Sar</taxon>
        <taxon>Alveolata</taxon>
        <taxon>Dinophyceae</taxon>
        <taxon>Suessiales</taxon>
        <taxon>Symbiodiniaceae</taxon>
        <taxon>Symbiodinium</taxon>
    </lineage>
</organism>
<evidence type="ECO:0000313" key="1">
    <source>
        <dbReference type="EMBL" id="CAE7209475.1"/>
    </source>
</evidence>
<sequence>YNIFVVSCVRGDNGGNSVEIFQPMWETVFRGLQSRDAECGYRVFLMATFHVDQNLRYPEEPKKGDVVILVGHESSTKFKEQCATIFSQRQVYCIWYFSEHDIQGKLNFTFPGLCEIWEYTRANSPFARVVRYIPAGFLPVESTVEGNDAMVAENVEHWKNLSAKDMKLNLQFVGSLSSARILCWEHLKTVKLFHTLMNVNVWGRDHYRALGRQKDTVFLNMHRHCNNGSMYPPGVTPPLETVRLSLMLSVGAVVISEQTNDADAAVFDGVVLFEPQLSQPSNTWATNLQKLLADPQEIARWQLQAYNRFKTKFSPKQIMLDANVWDGGFSAHGACR</sequence>
<comment type="caution">
    <text evidence="1">The sequence shown here is derived from an EMBL/GenBank/DDBJ whole genome shotgun (WGS) entry which is preliminary data.</text>
</comment>
<dbReference type="OrthoDB" id="444229at2759"/>
<evidence type="ECO:0000313" key="2">
    <source>
        <dbReference type="Proteomes" id="UP000649617"/>
    </source>
</evidence>
<proteinExistence type="predicted"/>
<gene>
    <name evidence="1" type="ORF">SPIL2461_LOCUS2208</name>
</gene>
<name>A0A812JLW7_SYMPI</name>
<feature type="non-terminal residue" evidence="1">
    <location>
        <position position="1"/>
    </location>
</feature>
<keyword evidence="2" id="KW-1185">Reference proteome</keyword>